<evidence type="ECO:0000313" key="2">
    <source>
        <dbReference type="EMBL" id="SFL78980.1"/>
    </source>
</evidence>
<sequence length="109" mass="12417">MDQINNYQALTQFNLQKQIDLKAEKATADVDKNEQKLNKIAEDFSAIFIGKMLSAMKKTLPDKKMIDGGFAEDIFSDMMYQEYSKMAAKQGLMSNLNQALVEQLKKQQS</sequence>
<gene>
    <name evidence="2" type="ORF">SAMN02983006_02040</name>
</gene>
<keyword evidence="3" id="KW-1185">Reference proteome</keyword>
<keyword evidence="2" id="KW-0966">Cell projection</keyword>
<dbReference type="InterPro" id="IPR019301">
    <property type="entry name" value="Flagellar_prot_FlgJ_N"/>
</dbReference>
<dbReference type="AlphaFoldDB" id="A0A1I4KJI9"/>
<name>A0A1I4KJI9_9FIRM</name>
<feature type="domain" description="Flagellar protein FlgJ N-terminal" evidence="1">
    <location>
        <begin position="55"/>
        <end position="103"/>
    </location>
</feature>
<reference evidence="2 3" key="1">
    <citation type="submission" date="2016-10" db="EMBL/GenBank/DDBJ databases">
        <authorList>
            <person name="de Groot N.N."/>
        </authorList>
    </citation>
    <scope>NUCLEOTIDE SEQUENCE [LARGE SCALE GENOMIC DNA]</scope>
    <source>
        <strain evidence="2 3">ATCC 51327</strain>
    </source>
</reference>
<evidence type="ECO:0000259" key="1">
    <source>
        <dbReference type="Pfam" id="PF10135"/>
    </source>
</evidence>
<protein>
    <submittedName>
        <fullName evidence="2">Flagellar protein FlgJ</fullName>
    </submittedName>
</protein>
<dbReference type="OrthoDB" id="9796740at2"/>
<keyword evidence="2" id="KW-0282">Flagellum</keyword>
<keyword evidence="2" id="KW-0969">Cilium</keyword>
<organism evidence="2 3">
    <name type="scientific">Halanaerobium salsuginis</name>
    <dbReference type="NCBI Taxonomy" id="29563"/>
    <lineage>
        <taxon>Bacteria</taxon>
        <taxon>Bacillati</taxon>
        <taxon>Bacillota</taxon>
        <taxon>Clostridia</taxon>
        <taxon>Halanaerobiales</taxon>
        <taxon>Halanaerobiaceae</taxon>
        <taxon>Halanaerobium</taxon>
    </lineage>
</organism>
<dbReference type="Pfam" id="PF10135">
    <property type="entry name" value="Rod-binding"/>
    <property type="match status" value="1"/>
</dbReference>
<proteinExistence type="predicted"/>
<evidence type="ECO:0000313" key="3">
    <source>
        <dbReference type="Proteomes" id="UP000199006"/>
    </source>
</evidence>
<dbReference type="Proteomes" id="UP000199006">
    <property type="component" value="Unassembled WGS sequence"/>
</dbReference>
<dbReference type="STRING" id="29563.SAMN02983006_02040"/>
<dbReference type="RefSeq" id="WP_089862107.1">
    <property type="nucleotide sequence ID" value="NZ_FOTI01000031.1"/>
</dbReference>
<accession>A0A1I4KJI9</accession>
<dbReference type="EMBL" id="FOTI01000031">
    <property type="protein sequence ID" value="SFL78980.1"/>
    <property type="molecule type" value="Genomic_DNA"/>
</dbReference>